<evidence type="ECO:0000259" key="6">
    <source>
        <dbReference type="PROSITE" id="PS50865"/>
    </source>
</evidence>
<dbReference type="InterPro" id="IPR046341">
    <property type="entry name" value="SET_dom_sf"/>
</dbReference>
<dbReference type="PROSITE" id="PS50865">
    <property type="entry name" value="ZF_MYND_2"/>
    <property type="match status" value="1"/>
</dbReference>
<sequence>MVNLPNLHVFCSIRSLISSRFYWPVGIQDLHFFSIEFKRYSQSRTMFQSTVMSFALSNEAEQQENAEAYEAYSLLPMTPYIHKALERCPEMFRSGDIFALRDYVRQHPPQMVYDRYKEQVGRDELDPPKCNERAAKLRQEGNTLYGKKDYLGALLKYNESICWACGDSEDLGIAFANRSAVYYDSKEYEFALLNIRLARQNNYPARLFPKLEVRELNCRMKIESGERVIPEVLKKGMNLESNLSIPCLAKGVGTGEFPRYGRGMKAEQDFKVGDVILREGPAMVNVDTRRKFQACHHCASDNVYSLIPCPHCVFVMYCNEECLTNGWKECHRFECGIKDRLNMVPHGIFIPGLTWLFYGLTQFNDSVDDMMNYCKENDRNGNDPLSLEYTNPLDIFKLFHTAKVKLLSPQVHTYNRFILAILYDIYLEHPLVGSLFVGENQRNFLLQAMDDYMTMATRMSIGVRHEYKTELYSIASLCNHSCNPNAHVLYSSGQIKIVVVSPIQKGEQICISYGYVKDEVSDARFFAQMGVFDFTCICQVCAPNSSQKKLSKNRRQPHHSFHSDLRVLNEIIENENSIASDRINALQQLIQRYAKGHPPGEYAKLLRKYRTILQKLFEDEVLVELIKKLN</sequence>
<dbReference type="Proteomes" id="UP000069940">
    <property type="component" value="Unassembled WGS sequence"/>
</dbReference>
<keyword evidence="2 4" id="KW-0863">Zinc-finger</keyword>
<organism evidence="7 8">
    <name type="scientific">Aedes albopictus</name>
    <name type="common">Asian tiger mosquito</name>
    <name type="synonym">Stegomyia albopicta</name>
    <dbReference type="NCBI Taxonomy" id="7160"/>
    <lineage>
        <taxon>Eukaryota</taxon>
        <taxon>Metazoa</taxon>
        <taxon>Ecdysozoa</taxon>
        <taxon>Arthropoda</taxon>
        <taxon>Hexapoda</taxon>
        <taxon>Insecta</taxon>
        <taxon>Pterygota</taxon>
        <taxon>Neoptera</taxon>
        <taxon>Endopterygota</taxon>
        <taxon>Diptera</taxon>
        <taxon>Nematocera</taxon>
        <taxon>Culicoidea</taxon>
        <taxon>Culicidae</taxon>
        <taxon>Culicinae</taxon>
        <taxon>Aedini</taxon>
        <taxon>Aedes</taxon>
        <taxon>Stegomyia</taxon>
    </lineage>
</organism>
<reference evidence="8" key="1">
    <citation type="journal article" date="2015" name="Proc. Natl. Acad. Sci. U.S.A.">
        <title>Genome sequence of the Asian Tiger mosquito, Aedes albopictus, reveals insights into its biology, genetics, and evolution.</title>
        <authorList>
            <person name="Chen X.G."/>
            <person name="Jiang X."/>
            <person name="Gu J."/>
            <person name="Xu M."/>
            <person name="Wu Y."/>
            <person name="Deng Y."/>
            <person name="Zhang C."/>
            <person name="Bonizzoni M."/>
            <person name="Dermauw W."/>
            <person name="Vontas J."/>
            <person name="Armbruster P."/>
            <person name="Huang X."/>
            <person name="Yang Y."/>
            <person name="Zhang H."/>
            <person name="He W."/>
            <person name="Peng H."/>
            <person name="Liu Y."/>
            <person name="Wu K."/>
            <person name="Chen J."/>
            <person name="Lirakis M."/>
            <person name="Topalis P."/>
            <person name="Van Leeuwen T."/>
            <person name="Hall A.B."/>
            <person name="Jiang X."/>
            <person name="Thorpe C."/>
            <person name="Mueller R.L."/>
            <person name="Sun C."/>
            <person name="Waterhouse R.M."/>
            <person name="Yan G."/>
            <person name="Tu Z.J."/>
            <person name="Fang X."/>
            <person name="James A.A."/>
        </authorList>
    </citation>
    <scope>NUCLEOTIDE SEQUENCE [LARGE SCALE GENOMIC DNA]</scope>
    <source>
        <strain evidence="8">Foshan</strain>
    </source>
</reference>
<dbReference type="Gene3D" id="2.170.270.10">
    <property type="entry name" value="SET domain"/>
    <property type="match status" value="1"/>
</dbReference>
<dbReference type="EnsemblMetazoa" id="AALFPA23_002707.R2667">
    <property type="protein sequence ID" value="AALFPA23_002707.P2667"/>
    <property type="gene ID" value="AALFPA23_002707"/>
</dbReference>
<keyword evidence="3" id="KW-0862">Zinc</keyword>
<dbReference type="InterPro" id="IPR011990">
    <property type="entry name" value="TPR-like_helical_dom_sf"/>
</dbReference>
<evidence type="ECO:0000256" key="3">
    <source>
        <dbReference type="ARBA" id="ARBA00022833"/>
    </source>
</evidence>
<evidence type="ECO:0000256" key="1">
    <source>
        <dbReference type="ARBA" id="ARBA00022723"/>
    </source>
</evidence>
<protein>
    <recommendedName>
        <fullName evidence="9">SET domain-containing protein</fullName>
    </recommendedName>
</protein>
<dbReference type="PANTHER" id="PTHR47111">
    <property type="entry name" value="BCDNA.LD29892"/>
    <property type="match status" value="1"/>
</dbReference>
<proteinExistence type="predicted"/>
<evidence type="ECO:0000313" key="8">
    <source>
        <dbReference type="Proteomes" id="UP000069940"/>
    </source>
</evidence>
<dbReference type="SUPFAM" id="SSF144232">
    <property type="entry name" value="HIT/MYND zinc finger-like"/>
    <property type="match status" value="1"/>
</dbReference>
<dbReference type="SUPFAM" id="SSF82199">
    <property type="entry name" value="SET domain"/>
    <property type="match status" value="1"/>
</dbReference>
<dbReference type="Pfam" id="PF01753">
    <property type="entry name" value="zf-MYND"/>
    <property type="match status" value="1"/>
</dbReference>
<evidence type="ECO:0000259" key="5">
    <source>
        <dbReference type="PROSITE" id="PS50280"/>
    </source>
</evidence>
<name>A0ABM1XTG3_AEDAL</name>
<feature type="domain" description="MYND-type" evidence="6">
    <location>
        <begin position="295"/>
        <end position="335"/>
    </location>
</feature>
<dbReference type="SUPFAM" id="SSF48452">
    <property type="entry name" value="TPR-like"/>
    <property type="match status" value="1"/>
</dbReference>
<feature type="domain" description="SET" evidence="5">
    <location>
        <begin position="250"/>
        <end position="514"/>
    </location>
</feature>
<evidence type="ECO:0000256" key="2">
    <source>
        <dbReference type="ARBA" id="ARBA00022771"/>
    </source>
</evidence>
<dbReference type="InterPro" id="IPR001214">
    <property type="entry name" value="SET_dom"/>
</dbReference>
<evidence type="ECO:0000256" key="4">
    <source>
        <dbReference type="PROSITE-ProRule" id="PRU00134"/>
    </source>
</evidence>
<reference evidence="7" key="2">
    <citation type="submission" date="2025-05" db="UniProtKB">
        <authorList>
            <consortium name="EnsemblMetazoa"/>
        </authorList>
    </citation>
    <scope>IDENTIFICATION</scope>
    <source>
        <strain evidence="7">Foshan</strain>
    </source>
</reference>
<keyword evidence="1" id="KW-0479">Metal-binding</keyword>
<dbReference type="RefSeq" id="XP_062715773.1">
    <property type="nucleotide sequence ID" value="XM_062859789.1"/>
</dbReference>
<evidence type="ECO:0000313" key="7">
    <source>
        <dbReference type="EnsemblMetazoa" id="AALFPA23_002707.P2667"/>
    </source>
</evidence>
<dbReference type="GeneID" id="115268088"/>
<dbReference type="Pfam" id="PF00856">
    <property type="entry name" value="SET"/>
    <property type="match status" value="1"/>
</dbReference>
<evidence type="ECO:0008006" key="9">
    <source>
        <dbReference type="Google" id="ProtNLM"/>
    </source>
</evidence>
<dbReference type="CDD" id="cd20071">
    <property type="entry name" value="SET_SMYD"/>
    <property type="match status" value="1"/>
</dbReference>
<dbReference type="SMART" id="SM00317">
    <property type="entry name" value="SET"/>
    <property type="match status" value="1"/>
</dbReference>
<dbReference type="PANTHER" id="PTHR47111:SF1">
    <property type="entry name" value="SET AND MYND DOMAIN-CONTAINING PROTEIN 4"/>
    <property type="match status" value="1"/>
</dbReference>
<dbReference type="Gene3D" id="1.25.40.10">
    <property type="entry name" value="Tetratricopeptide repeat domain"/>
    <property type="match status" value="1"/>
</dbReference>
<dbReference type="PROSITE" id="PS50280">
    <property type="entry name" value="SET"/>
    <property type="match status" value="1"/>
</dbReference>
<keyword evidence="8" id="KW-1185">Reference proteome</keyword>
<dbReference type="Gene3D" id="6.10.140.2220">
    <property type="match status" value="1"/>
</dbReference>
<dbReference type="Gene3D" id="1.10.220.160">
    <property type="match status" value="1"/>
</dbReference>
<dbReference type="PROSITE" id="PS01360">
    <property type="entry name" value="ZF_MYND_1"/>
    <property type="match status" value="1"/>
</dbReference>
<accession>A0ABM1XTG3</accession>
<dbReference type="InterPro" id="IPR002893">
    <property type="entry name" value="Znf_MYND"/>
</dbReference>